<dbReference type="AlphaFoldDB" id="A0A1B2EG15"/>
<organism evidence="2">
    <name type="scientific">Microvirga ossetica</name>
    <dbReference type="NCBI Taxonomy" id="1882682"/>
    <lineage>
        <taxon>Bacteria</taxon>
        <taxon>Pseudomonadati</taxon>
        <taxon>Pseudomonadota</taxon>
        <taxon>Alphaproteobacteria</taxon>
        <taxon>Hyphomicrobiales</taxon>
        <taxon>Methylobacteriaceae</taxon>
        <taxon>Microvirga</taxon>
    </lineage>
</organism>
<evidence type="ECO:0000256" key="1">
    <source>
        <dbReference type="SAM" id="SignalP"/>
    </source>
</evidence>
<proteinExistence type="predicted"/>
<dbReference type="OrthoDB" id="8020164at2"/>
<gene>
    <name evidence="2" type="ORF">BB934_12210</name>
</gene>
<dbReference type="KEGG" id="moc:BB934_12210"/>
<feature type="chain" id="PRO_5008535899" evidence="1">
    <location>
        <begin position="21"/>
        <end position="107"/>
    </location>
</feature>
<dbReference type="EMBL" id="CP016616">
    <property type="protein sequence ID" value="ANY78879.1"/>
    <property type="molecule type" value="Genomic_DNA"/>
</dbReference>
<reference evidence="2" key="1">
    <citation type="submission" date="2016-07" db="EMBL/GenBank/DDBJ databases">
        <title>Microvirga ossetica sp. nov. a new species of rhizobia isolated from root nodules of the legume species Vicia alpestris Steven originated from North Ossetia region in the Caucasus.</title>
        <authorList>
            <person name="Safronova V.I."/>
            <person name="Kuznetsova I.G."/>
            <person name="Sazanova A.L."/>
            <person name="Belimov A."/>
            <person name="Andronov E."/>
            <person name="Osledkin Y.S."/>
            <person name="Onishchuk O.P."/>
            <person name="Kurchak O.N."/>
            <person name="Shaposhnikov A.I."/>
            <person name="Willems A."/>
            <person name="Tikhonovich I.A."/>
        </authorList>
    </citation>
    <scope>NUCLEOTIDE SEQUENCE [LARGE SCALE GENOMIC DNA]</scope>
    <source>
        <strain evidence="2">V5/3M</strain>
    </source>
</reference>
<protein>
    <submittedName>
        <fullName evidence="2">Uncharacterized protein</fullName>
    </submittedName>
</protein>
<name>A0A1B2EG15_9HYPH</name>
<dbReference type="RefSeq" id="WP_099509892.1">
    <property type="nucleotide sequence ID" value="NZ_CP016616.1"/>
</dbReference>
<keyword evidence="1" id="KW-0732">Signal</keyword>
<sequence>MRFALAVLANTLLLTMPSVAQVPAEVEACRLSGLAALKERSPSLEHLTFDMESLAISKATTRVEDTPIRMVVIGEAYLQREKSDKPNRFVCLVSDKGKVVPTFFTEQ</sequence>
<feature type="signal peptide" evidence="1">
    <location>
        <begin position="1"/>
        <end position="20"/>
    </location>
</feature>
<accession>A0A1B2EG15</accession>
<evidence type="ECO:0000313" key="2">
    <source>
        <dbReference type="EMBL" id="ANY78879.1"/>
    </source>
</evidence>